<evidence type="ECO:0000313" key="1">
    <source>
        <dbReference type="EMBL" id="VZH85789.1"/>
    </source>
</evidence>
<dbReference type="KEGG" id="crf:FRC0190_01727"/>
<reference evidence="1 2" key="1">
    <citation type="submission" date="2019-11" db="EMBL/GenBank/DDBJ databases">
        <authorList>
            <person name="Brisse S."/>
        </authorList>
    </citation>
    <scope>NUCLEOTIDE SEQUENCE [LARGE SCALE GENOMIC DNA]</scope>
    <source>
        <strain evidence="1">FRC0190</strain>
    </source>
</reference>
<proteinExistence type="predicted"/>
<organism evidence="1 2">
    <name type="scientific">Corynebacterium rouxii</name>
    <dbReference type="NCBI Taxonomy" id="2719119"/>
    <lineage>
        <taxon>Bacteria</taxon>
        <taxon>Bacillati</taxon>
        <taxon>Actinomycetota</taxon>
        <taxon>Actinomycetes</taxon>
        <taxon>Mycobacteriales</taxon>
        <taxon>Corynebacteriaceae</taxon>
        <taxon>Corynebacterium</taxon>
    </lineage>
</organism>
<protein>
    <submittedName>
        <fullName evidence="1">Uncharacterized protein</fullName>
    </submittedName>
</protein>
<sequence>MPTSISVSRIRSLDEFYASVMAQLEPSRSAPRNLDGLADVLREFHVTRINCRSWQLSVADSERVMRVLVNERVALVITP</sequence>
<dbReference type="RefSeq" id="WP_155873601.1">
    <property type="nucleotide sequence ID" value="NZ_CP168248.1"/>
</dbReference>
<dbReference type="Gene3D" id="3.30.370.10">
    <property type="entry name" value="Barstar-like"/>
    <property type="match status" value="1"/>
</dbReference>
<evidence type="ECO:0000313" key="2">
    <source>
        <dbReference type="Proteomes" id="UP000423525"/>
    </source>
</evidence>
<dbReference type="InterPro" id="IPR035905">
    <property type="entry name" value="Barstar-like_sf"/>
</dbReference>
<dbReference type="Proteomes" id="UP000423525">
    <property type="component" value="Chromosome"/>
</dbReference>
<dbReference type="AlphaFoldDB" id="A0A6I8MGX8"/>
<name>A0A6I8MGX8_9CORY</name>
<dbReference type="SUPFAM" id="SSF52038">
    <property type="entry name" value="Barstar-related"/>
    <property type="match status" value="1"/>
</dbReference>
<accession>A0A6I8MGX8</accession>
<gene>
    <name evidence="1" type="ORF">FRC0190_01727</name>
</gene>
<dbReference type="EMBL" id="LR738855">
    <property type="protein sequence ID" value="VZH85789.1"/>
    <property type="molecule type" value="Genomic_DNA"/>
</dbReference>